<dbReference type="Pfam" id="PF00430">
    <property type="entry name" value="ATP-synt_B"/>
    <property type="match status" value="1"/>
</dbReference>
<dbReference type="NCBIfam" id="TIGR01144">
    <property type="entry name" value="ATP_synt_b"/>
    <property type="match status" value="1"/>
</dbReference>
<dbReference type="HAMAP" id="MF_01398">
    <property type="entry name" value="ATP_synth_b_bprime"/>
    <property type="match status" value="1"/>
</dbReference>
<sequence length="198" mass="22020">MANVEHTTETPVVTPVNMEETHAEVVEHGATADAGLAASLGINAQLFVFQLINFTVVAVILWFLVLKPLTKTLAERKKMIDESIDNAKEIETNLALSEKEYQDKLKEAKGEANKVIEHAHTEAKQLGEDMKVKAKTEVEGIVAQAKKSIQSEKVQMMEEIRQESATLIVTALEKILNEKMDGNIDKKIIEDSLKNLKK</sequence>
<keyword evidence="10 13" id="KW-0066">ATP synthesis</keyword>
<dbReference type="PANTHER" id="PTHR33445:SF1">
    <property type="entry name" value="ATP SYNTHASE SUBUNIT B"/>
    <property type="match status" value="1"/>
</dbReference>
<dbReference type="GO" id="GO:0005886">
    <property type="term" value="C:plasma membrane"/>
    <property type="evidence" value="ECO:0007669"/>
    <property type="project" value="UniProtKB-SubCell"/>
</dbReference>
<dbReference type="SUPFAM" id="SSF81573">
    <property type="entry name" value="F1F0 ATP synthase subunit B, membrane domain"/>
    <property type="match status" value="1"/>
</dbReference>
<comment type="caution">
    <text evidence="16">The sequence shown here is derived from an EMBL/GenBank/DDBJ whole genome shotgun (WGS) entry which is preliminary data.</text>
</comment>
<dbReference type="PANTHER" id="PTHR33445">
    <property type="entry name" value="ATP SYNTHASE SUBUNIT B', CHLOROPLASTIC"/>
    <property type="match status" value="1"/>
</dbReference>
<keyword evidence="7 13" id="KW-1133">Transmembrane helix</keyword>
<dbReference type="GO" id="GO:0045259">
    <property type="term" value="C:proton-transporting ATP synthase complex"/>
    <property type="evidence" value="ECO:0007669"/>
    <property type="project" value="UniProtKB-KW"/>
</dbReference>
<gene>
    <name evidence="13 16" type="primary">atpF</name>
    <name evidence="16" type="ORF">COX80_01630</name>
</gene>
<dbReference type="CDD" id="cd06503">
    <property type="entry name" value="ATP-synt_Fo_b"/>
    <property type="match status" value="1"/>
</dbReference>
<feature type="coiled-coil region" evidence="15">
    <location>
        <begin position="80"/>
        <end position="118"/>
    </location>
</feature>
<evidence type="ECO:0000256" key="6">
    <source>
        <dbReference type="ARBA" id="ARBA00022781"/>
    </source>
</evidence>
<keyword evidence="9 13" id="KW-0472">Membrane</keyword>
<evidence type="ECO:0000256" key="9">
    <source>
        <dbReference type="ARBA" id="ARBA00023136"/>
    </source>
</evidence>
<keyword evidence="2 13" id="KW-0813">Transport</keyword>
<evidence type="ECO:0000313" key="17">
    <source>
        <dbReference type="Proteomes" id="UP000231453"/>
    </source>
</evidence>
<reference evidence="17" key="1">
    <citation type="submission" date="2017-09" db="EMBL/GenBank/DDBJ databases">
        <title>Depth-based differentiation of microbial function through sediment-hosted aquifers and enrichment of novel symbionts in the deep terrestrial subsurface.</title>
        <authorList>
            <person name="Probst A.J."/>
            <person name="Ladd B."/>
            <person name="Jarett J.K."/>
            <person name="Geller-Mcgrath D.E."/>
            <person name="Sieber C.M.K."/>
            <person name="Emerson J.B."/>
            <person name="Anantharaman K."/>
            <person name="Thomas B.C."/>
            <person name="Malmstrom R."/>
            <person name="Stieglmeier M."/>
            <person name="Klingl A."/>
            <person name="Woyke T."/>
            <person name="Ryan C.M."/>
            <person name="Banfield J.F."/>
        </authorList>
    </citation>
    <scope>NUCLEOTIDE SEQUENCE [LARGE SCALE GENOMIC DNA]</scope>
</reference>
<keyword evidence="6 13" id="KW-0375">Hydrogen ion transport</keyword>
<evidence type="ECO:0000256" key="3">
    <source>
        <dbReference type="ARBA" id="ARBA00022475"/>
    </source>
</evidence>
<evidence type="ECO:0000256" key="5">
    <source>
        <dbReference type="ARBA" id="ARBA00022692"/>
    </source>
</evidence>
<organism evidence="16 17">
    <name type="scientific">Candidatus Magasanikbacteria bacterium CG_4_10_14_0_2_um_filter_33_14</name>
    <dbReference type="NCBI Taxonomy" id="1974636"/>
    <lineage>
        <taxon>Bacteria</taxon>
        <taxon>Candidatus Magasanikiibacteriota</taxon>
    </lineage>
</organism>
<evidence type="ECO:0000256" key="12">
    <source>
        <dbReference type="ARBA" id="ARBA00037847"/>
    </source>
</evidence>
<evidence type="ECO:0000256" key="15">
    <source>
        <dbReference type="SAM" id="Coils"/>
    </source>
</evidence>
<evidence type="ECO:0000256" key="7">
    <source>
        <dbReference type="ARBA" id="ARBA00022989"/>
    </source>
</evidence>
<dbReference type="AlphaFoldDB" id="A0A2M7VB75"/>
<keyword evidence="8 13" id="KW-0406">Ion transport</keyword>
<dbReference type="InterPro" id="IPR028987">
    <property type="entry name" value="ATP_synth_B-like_membr_sf"/>
</dbReference>
<evidence type="ECO:0000256" key="11">
    <source>
        <dbReference type="ARBA" id="ARBA00025198"/>
    </source>
</evidence>
<dbReference type="GO" id="GO:0046961">
    <property type="term" value="F:proton-transporting ATPase activity, rotational mechanism"/>
    <property type="evidence" value="ECO:0007669"/>
    <property type="project" value="TreeGrafter"/>
</dbReference>
<evidence type="ECO:0000256" key="13">
    <source>
        <dbReference type="HAMAP-Rule" id="MF_01398"/>
    </source>
</evidence>
<dbReference type="Proteomes" id="UP000231453">
    <property type="component" value="Unassembled WGS sequence"/>
</dbReference>
<evidence type="ECO:0000256" key="14">
    <source>
        <dbReference type="RuleBase" id="RU003848"/>
    </source>
</evidence>
<evidence type="ECO:0000256" key="10">
    <source>
        <dbReference type="ARBA" id="ARBA00023310"/>
    </source>
</evidence>
<dbReference type="GO" id="GO:0012505">
    <property type="term" value="C:endomembrane system"/>
    <property type="evidence" value="ECO:0007669"/>
    <property type="project" value="UniProtKB-SubCell"/>
</dbReference>
<keyword evidence="4 13" id="KW-0138">CF(0)</keyword>
<proteinExistence type="inferred from homology"/>
<feature type="transmembrane region" description="Helical" evidence="13">
    <location>
        <begin position="47"/>
        <end position="69"/>
    </location>
</feature>
<comment type="subcellular location">
    <subcellularLocation>
        <location evidence="13">Cell membrane</location>
        <topology evidence="13">Single-pass membrane protein</topology>
    </subcellularLocation>
    <subcellularLocation>
        <location evidence="12">Endomembrane system</location>
        <topology evidence="12">Single-pass membrane protein</topology>
    </subcellularLocation>
</comment>
<keyword evidence="5 13" id="KW-0812">Transmembrane</keyword>
<accession>A0A2M7VB75</accession>
<dbReference type="InterPro" id="IPR002146">
    <property type="entry name" value="ATP_synth_b/b'su_bac/chlpt"/>
</dbReference>
<evidence type="ECO:0000256" key="4">
    <source>
        <dbReference type="ARBA" id="ARBA00022547"/>
    </source>
</evidence>
<dbReference type="EMBL" id="PFPL01000030">
    <property type="protein sequence ID" value="PIZ96263.1"/>
    <property type="molecule type" value="Genomic_DNA"/>
</dbReference>
<dbReference type="InterPro" id="IPR005864">
    <property type="entry name" value="ATP_synth_F0_bsu_bac"/>
</dbReference>
<evidence type="ECO:0000256" key="8">
    <source>
        <dbReference type="ARBA" id="ARBA00023065"/>
    </source>
</evidence>
<comment type="subunit">
    <text evidence="13">F-type ATPases have 2 components, F(1) - the catalytic core - and F(0) - the membrane proton channel. F(1) has five subunits: alpha(3), beta(3), gamma(1), delta(1), epsilon(1). F(0) has three main subunits: a(1), b(2) and c(10-14). The alpha and beta chains form an alternating ring which encloses part of the gamma chain. F(1) is attached to F(0) by a central stalk formed by the gamma and epsilon chains, while a peripheral stalk is formed by the delta and b chains.</text>
</comment>
<evidence type="ECO:0000256" key="2">
    <source>
        <dbReference type="ARBA" id="ARBA00022448"/>
    </source>
</evidence>
<dbReference type="Gene3D" id="1.20.5.620">
    <property type="entry name" value="F1F0 ATP synthase subunit B, membrane domain"/>
    <property type="match status" value="1"/>
</dbReference>
<protein>
    <recommendedName>
        <fullName evidence="13">ATP synthase subunit b</fullName>
    </recommendedName>
    <alternativeName>
        <fullName evidence="13">ATP synthase F(0) sector subunit b</fullName>
    </alternativeName>
    <alternativeName>
        <fullName evidence="13">ATPase subunit I</fullName>
    </alternativeName>
    <alternativeName>
        <fullName evidence="13">F-type ATPase subunit b</fullName>
        <shortName evidence="13">F-ATPase subunit b</shortName>
    </alternativeName>
</protein>
<keyword evidence="3 13" id="KW-1003">Cell membrane</keyword>
<evidence type="ECO:0000313" key="16">
    <source>
        <dbReference type="EMBL" id="PIZ96263.1"/>
    </source>
</evidence>
<keyword evidence="15" id="KW-0175">Coiled coil</keyword>
<evidence type="ECO:0000256" key="1">
    <source>
        <dbReference type="ARBA" id="ARBA00005513"/>
    </source>
</evidence>
<comment type="similarity">
    <text evidence="1 13 14">Belongs to the ATPase B chain family.</text>
</comment>
<dbReference type="GO" id="GO:0046933">
    <property type="term" value="F:proton-transporting ATP synthase activity, rotational mechanism"/>
    <property type="evidence" value="ECO:0007669"/>
    <property type="project" value="UniProtKB-UniRule"/>
</dbReference>
<comment type="function">
    <text evidence="11 13">F(1)F(0) ATP synthase produces ATP from ADP in the presence of a proton or sodium gradient. F-type ATPases consist of two structural domains, F(1) containing the extramembraneous catalytic core and F(0) containing the membrane proton channel, linked together by a central stalk and a peripheral stalk. During catalysis, ATP synthesis in the catalytic domain of F(1) is coupled via a rotary mechanism of the central stalk subunits to proton translocation.</text>
</comment>
<comment type="function">
    <text evidence="13">Component of the F(0) channel, it forms part of the peripheral stalk, linking F(1) to F(0).</text>
</comment>
<dbReference type="InterPro" id="IPR050059">
    <property type="entry name" value="ATP_synthase_B_chain"/>
</dbReference>
<name>A0A2M7VB75_9BACT</name>